<dbReference type="SUPFAM" id="SSF141571">
    <property type="entry name" value="Pentapeptide repeat-like"/>
    <property type="match status" value="2"/>
</dbReference>
<dbReference type="EMBL" id="JRNI01000053">
    <property type="protein sequence ID" value="KGF28304.1"/>
    <property type="molecule type" value="Genomic_DNA"/>
</dbReference>
<evidence type="ECO:0000256" key="1">
    <source>
        <dbReference type="SAM" id="Coils"/>
    </source>
</evidence>
<evidence type="ECO:0000313" key="3">
    <source>
        <dbReference type="EMBL" id="KGF28304.1"/>
    </source>
</evidence>
<dbReference type="Pfam" id="PF09937">
    <property type="entry name" value="DUF2169"/>
    <property type="match status" value="1"/>
</dbReference>
<gene>
    <name evidence="3" type="ORF">HMPREF2130_09445</name>
</gene>
<sequence>MRILKPIRLSCIHRPYRYLNKDYLGVSAFVLVDFSAGDQFRLRTEQELWQLFERVAVKDFGAELIDMGIPKKQPEVVVSGYGYGKYAIDGRTAVQLKVANVKKELWITGDRRWEGGRFSKAEDFEQIPISWANAFGGAADTKNPIGKGLDYSEKKGINAIWLPNIESPNNPVTQKNKSYLPQSFSMLPIEYEGRNLLLGTYDEKWRREEFPGFASDIDWSYFNSAPVDQRLSHLNIADKLSFLNLHPEKQELITSIPPLKIRFFYKYQQGSQFYKDESLSEDELKLMTYWAFPSEEMAILSYQGNIPISEDDAQDISHLFFAIEHVERPKTTDYYKGIYKLRTEPQVGGLYSLLDSQVVDKEFIQVATHESIVVSKLVTNKLARGQKELDKEKKELLNRLNLSEEELKEHIKKDEELTATDKSRLAELFKEQSSSSEPLDFEASVRKQIALVESQPSVLEQRRKQKKALEESTKGIDAKVEQRSSTENKEFFNEYYEETKPQLKAVNLTIHTEGMAEEVEQEFAEQYRQNLEKLSETSAHQADQLSLKKSSRTNKIKSDFDCAFNKSLDEGDYFYVEGATLSDSSYANQSLKSQLEVVNSVFTYVEFTKSNLAGASFKSCEFKNCDFSSVILNEADFVNCKFENCTLHDVQCFNSKFLGSQFLFSTLSNWVNSKLLLDQLKIEDCKIESLVFIRSALSDVFFNRCQIKRSGMIRGRASKLRYEDSDIDSLGFIALKKIINLNLLKVNLEKFFIQQGTVLLKAKIYDSSIKHSSFREVYLEELEIQDSNLSNNDFSSATFDRTKIEDVFLKNGLFIRAEFKSSLFKKSDFAMSLFKKAIFENSFFSQSSFFSADMPQVQRDIKTVFENCLLERANFLPRLSEGVAL</sequence>
<dbReference type="InterPro" id="IPR001646">
    <property type="entry name" value="5peptide_repeat"/>
</dbReference>
<dbReference type="InterPro" id="IPR052949">
    <property type="entry name" value="PA_immunity-related"/>
</dbReference>
<dbReference type="Pfam" id="PF00805">
    <property type="entry name" value="Pentapeptide"/>
    <property type="match status" value="1"/>
</dbReference>
<protein>
    <recommendedName>
        <fullName evidence="2">DUF2169 domain-containing protein</fullName>
    </recommendedName>
</protein>
<dbReference type="eggNOG" id="COG1357">
    <property type="taxonomic scope" value="Bacteria"/>
</dbReference>
<name>A0A096B4Y5_9BURK</name>
<evidence type="ECO:0000313" key="4">
    <source>
        <dbReference type="Proteomes" id="UP000029629"/>
    </source>
</evidence>
<accession>A0A096B4Y5</accession>
<dbReference type="PANTHER" id="PTHR42999:SF1">
    <property type="entry name" value="PENTAPEPTIDE REPEAT-CONTAINING PROTEIN"/>
    <property type="match status" value="1"/>
</dbReference>
<dbReference type="InterPro" id="IPR018683">
    <property type="entry name" value="DUF2169"/>
</dbReference>
<dbReference type="PANTHER" id="PTHR42999">
    <property type="entry name" value="ANTIBIOTIC RESISTANCE PROTEIN MCBG"/>
    <property type="match status" value="1"/>
</dbReference>
<organism evidence="3 4">
    <name type="scientific">Oligella urethralis DNF00040</name>
    <dbReference type="NCBI Taxonomy" id="1401065"/>
    <lineage>
        <taxon>Bacteria</taxon>
        <taxon>Pseudomonadati</taxon>
        <taxon>Pseudomonadota</taxon>
        <taxon>Betaproteobacteria</taxon>
        <taxon>Burkholderiales</taxon>
        <taxon>Alcaligenaceae</taxon>
        <taxon>Oligella</taxon>
    </lineage>
</organism>
<dbReference type="OrthoDB" id="237820at2"/>
<proteinExistence type="predicted"/>
<evidence type="ECO:0000259" key="2">
    <source>
        <dbReference type="Pfam" id="PF09937"/>
    </source>
</evidence>
<dbReference type="RefSeq" id="WP_018027373.1">
    <property type="nucleotide sequence ID" value="NZ_JRNI01000053.1"/>
</dbReference>
<keyword evidence="1" id="KW-0175">Coiled coil</keyword>
<feature type="coiled-coil region" evidence="1">
    <location>
        <begin position="386"/>
        <end position="417"/>
    </location>
</feature>
<keyword evidence="4" id="KW-1185">Reference proteome</keyword>
<comment type="caution">
    <text evidence="3">The sequence shown here is derived from an EMBL/GenBank/DDBJ whole genome shotgun (WGS) entry which is preliminary data.</text>
</comment>
<reference evidence="3 4" key="1">
    <citation type="submission" date="2014-07" db="EMBL/GenBank/DDBJ databases">
        <authorList>
            <person name="McCorrison J."/>
            <person name="Sanka R."/>
            <person name="Torralba M."/>
            <person name="Gillis M."/>
            <person name="Haft D.H."/>
            <person name="Methe B."/>
            <person name="Sutton G."/>
            <person name="Nelson K.E."/>
        </authorList>
    </citation>
    <scope>NUCLEOTIDE SEQUENCE [LARGE SCALE GENOMIC DNA]</scope>
    <source>
        <strain evidence="3 4">DNF00040</strain>
    </source>
</reference>
<feature type="domain" description="DUF2169" evidence="2">
    <location>
        <begin position="21"/>
        <end position="302"/>
    </location>
</feature>
<dbReference type="GeneID" id="93427571"/>
<dbReference type="AlphaFoldDB" id="A0A096B4Y5"/>
<dbReference type="eggNOG" id="COG5351">
    <property type="taxonomic scope" value="Bacteria"/>
</dbReference>
<dbReference type="Proteomes" id="UP000029629">
    <property type="component" value="Unassembled WGS sequence"/>
</dbReference>
<dbReference type="Gene3D" id="2.160.20.80">
    <property type="entry name" value="E3 ubiquitin-protein ligase SopA"/>
    <property type="match status" value="2"/>
</dbReference>